<dbReference type="PANTHER" id="PTHR47619">
    <property type="entry name" value="METALLO-HYDROLASE YYCJ-RELATED"/>
    <property type="match status" value="1"/>
</dbReference>
<dbReference type="RefSeq" id="WP_230040191.1">
    <property type="nucleotide sequence ID" value="NZ_JAJJMM010000001.1"/>
</dbReference>
<evidence type="ECO:0000259" key="1">
    <source>
        <dbReference type="SMART" id="SM00849"/>
    </source>
</evidence>
<evidence type="ECO:0000313" key="2">
    <source>
        <dbReference type="EMBL" id="MCC9066324.1"/>
    </source>
</evidence>
<proteinExistence type="predicted"/>
<feature type="domain" description="Metallo-beta-lactamase" evidence="1">
    <location>
        <begin position="11"/>
        <end position="182"/>
    </location>
</feature>
<dbReference type="InterPro" id="IPR001279">
    <property type="entry name" value="Metallo-B-lactamas"/>
</dbReference>
<reference evidence="2" key="1">
    <citation type="submission" date="2021-11" db="EMBL/GenBank/DDBJ databases">
        <title>Description of novel Flavobacterium species.</title>
        <authorList>
            <person name="Saticioglu I.B."/>
            <person name="Ay H."/>
            <person name="Altun S."/>
            <person name="Duman M."/>
        </authorList>
    </citation>
    <scope>NUCLEOTIDE SEQUENCE</scope>
    <source>
        <strain evidence="2">F-30</strain>
    </source>
</reference>
<sequence length="246" mass="27560">MKLKVISTGSIGNAYILESENEALLIECGVNIMDIKKALNFDFSKVVGCLVSHEHQDHAKSFDEVMGLGITTYTGAKTTQFLNPDNFHRSLTIASKEIVKIGSFKVMAFDVKHDAVEPLGFLIEHPECGKVLFLTDTNYCEYTFKGLNNIIIEANFSKEIIDRKFGSDSGKEFLRNRILRSHFSLENCKEMLAANDLSKVNNIVLIHLSDSNSNAKQFQREVSDLTGKNVTVAEKDLIIDFNLTPF</sequence>
<dbReference type="PANTHER" id="PTHR47619:SF1">
    <property type="entry name" value="EXODEOXYRIBONUCLEASE WALJ"/>
    <property type="match status" value="1"/>
</dbReference>
<dbReference type="SMART" id="SM00849">
    <property type="entry name" value="Lactamase_B"/>
    <property type="match status" value="1"/>
</dbReference>
<evidence type="ECO:0000313" key="3">
    <source>
        <dbReference type="Proteomes" id="UP001430679"/>
    </source>
</evidence>
<protein>
    <submittedName>
        <fullName evidence="2">MBL fold metallo-hydrolase</fullName>
    </submittedName>
</protein>
<dbReference type="Gene3D" id="3.60.15.10">
    <property type="entry name" value="Ribonuclease Z/Hydroxyacylglutathione hydrolase-like"/>
    <property type="match status" value="1"/>
</dbReference>
<keyword evidence="3" id="KW-1185">Reference proteome</keyword>
<gene>
    <name evidence="2" type="ORF">LNP81_25325</name>
</gene>
<dbReference type="SUPFAM" id="SSF56281">
    <property type="entry name" value="Metallo-hydrolase/oxidoreductase"/>
    <property type="match status" value="1"/>
</dbReference>
<organism evidence="2 3">
    <name type="scientific">Flavobacterium piscisymbiosum</name>
    <dbReference type="NCBI Taxonomy" id="2893753"/>
    <lineage>
        <taxon>Bacteria</taxon>
        <taxon>Pseudomonadati</taxon>
        <taxon>Bacteroidota</taxon>
        <taxon>Flavobacteriia</taxon>
        <taxon>Flavobacteriales</taxon>
        <taxon>Flavobacteriaceae</taxon>
        <taxon>Flavobacterium</taxon>
    </lineage>
</organism>
<dbReference type="InterPro" id="IPR036866">
    <property type="entry name" value="RibonucZ/Hydroxyglut_hydro"/>
</dbReference>
<comment type="caution">
    <text evidence="2">The sequence shown here is derived from an EMBL/GenBank/DDBJ whole genome shotgun (WGS) entry which is preliminary data.</text>
</comment>
<dbReference type="Pfam" id="PF12706">
    <property type="entry name" value="Lactamase_B_2"/>
    <property type="match status" value="1"/>
</dbReference>
<dbReference type="InterPro" id="IPR052533">
    <property type="entry name" value="WalJ/YycJ-like"/>
</dbReference>
<dbReference type="EMBL" id="JAJJMM010000001">
    <property type="protein sequence ID" value="MCC9066324.1"/>
    <property type="molecule type" value="Genomic_DNA"/>
</dbReference>
<accession>A0ABS8MLE0</accession>
<dbReference type="Proteomes" id="UP001430679">
    <property type="component" value="Unassembled WGS sequence"/>
</dbReference>
<name>A0ABS8MLE0_9FLAO</name>